<dbReference type="Gene3D" id="1.20.120.910">
    <property type="entry name" value="DksA, coiled-coil domain"/>
    <property type="match status" value="1"/>
</dbReference>
<dbReference type="AlphaFoldDB" id="F2LU78"/>
<gene>
    <name evidence="6" type="ordered locus">Hipma_1586</name>
</gene>
<dbReference type="Pfam" id="PF01258">
    <property type="entry name" value="zf-dskA_traR"/>
    <property type="match status" value="1"/>
</dbReference>
<evidence type="ECO:0000256" key="1">
    <source>
        <dbReference type="ARBA" id="ARBA00022723"/>
    </source>
</evidence>
<dbReference type="STRING" id="760142.Hipma_1586"/>
<evidence type="ECO:0000313" key="7">
    <source>
        <dbReference type="Proteomes" id="UP000008139"/>
    </source>
</evidence>
<feature type="zinc finger region" description="dksA C4-type" evidence="4">
    <location>
        <begin position="82"/>
        <end position="106"/>
    </location>
</feature>
<dbReference type="RefSeq" id="WP_013682570.1">
    <property type="nucleotide sequence ID" value="NC_015318.1"/>
</dbReference>
<dbReference type="InterPro" id="IPR037187">
    <property type="entry name" value="DnaK_N"/>
</dbReference>
<dbReference type="Proteomes" id="UP000008139">
    <property type="component" value="Chromosome"/>
</dbReference>
<evidence type="ECO:0000256" key="2">
    <source>
        <dbReference type="ARBA" id="ARBA00022771"/>
    </source>
</evidence>
<dbReference type="PROSITE" id="PS51128">
    <property type="entry name" value="ZF_DKSA_2"/>
    <property type="match status" value="1"/>
</dbReference>
<dbReference type="eggNOG" id="COG1734">
    <property type="taxonomic scope" value="Bacteria"/>
</dbReference>
<evidence type="ECO:0000313" key="6">
    <source>
        <dbReference type="EMBL" id="AEA34541.1"/>
    </source>
</evidence>
<dbReference type="PANTHER" id="PTHR33823">
    <property type="entry name" value="RNA POLYMERASE-BINDING TRANSCRIPTION FACTOR DKSA-RELATED"/>
    <property type="match status" value="1"/>
</dbReference>
<dbReference type="InParanoid" id="F2LU78"/>
<dbReference type="FunCoup" id="F2LU78">
    <property type="interactions" value="264"/>
</dbReference>
<dbReference type="SUPFAM" id="SSF109635">
    <property type="entry name" value="DnaK suppressor protein DksA, alpha-hairpin domain"/>
    <property type="match status" value="1"/>
</dbReference>
<feature type="domain" description="Zinc finger DksA/TraR C4-type" evidence="5">
    <location>
        <begin position="77"/>
        <end position="108"/>
    </location>
</feature>
<dbReference type="KEGG" id="hmr:Hipma_1586"/>
<accession>F2LU78</accession>
<protein>
    <submittedName>
        <fullName evidence="6">Transcriptional regulator, TraR/DksA family</fullName>
    </submittedName>
</protein>
<keyword evidence="7" id="KW-1185">Reference proteome</keyword>
<dbReference type="PANTHER" id="PTHR33823:SF4">
    <property type="entry name" value="GENERAL STRESS PROTEIN 16O"/>
    <property type="match status" value="1"/>
</dbReference>
<reference evidence="6 7" key="1">
    <citation type="journal article" date="2011" name="Stand. Genomic Sci.">
        <title>Complete genome sequence of the thermophilic sulfur-reducer Hippea maritima type strain (MH(2)).</title>
        <authorList>
            <person name="Huntemann M."/>
            <person name="Lu M."/>
            <person name="Nolan M."/>
            <person name="Lapidus A."/>
            <person name="Lucas S."/>
            <person name="Hammon N."/>
            <person name="Deshpande S."/>
            <person name="Cheng J.F."/>
            <person name="Tapia R."/>
            <person name="Han C."/>
            <person name="Goodwin L."/>
            <person name="Pitluck S."/>
            <person name="Liolios K."/>
            <person name="Pagani I."/>
            <person name="Ivanova N."/>
            <person name="Ovchinikova G."/>
            <person name="Pati A."/>
            <person name="Chen A."/>
            <person name="Palaniappan K."/>
            <person name="Land M."/>
            <person name="Hauser L."/>
            <person name="Jeffries C.D."/>
            <person name="Detter J.C."/>
            <person name="Brambilla E.M."/>
            <person name="Rohde M."/>
            <person name="Spring S."/>
            <person name="Goker M."/>
            <person name="Woyke T."/>
            <person name="Bristow J."/>
            <person name="Eisen J.A."/>
            <person name="Markowitz V."/>
            <person name="Hugenholtz P."/>
            <person name="Kyrpides N.C."/>
            <person name="Klenk H.P."/>
            <person name="Mavromatis K."/>
        </authorList>
    </citation>
    <scope>NUCLEOTIDE SEQUENCE [LARGE SCALE GENOMIC DNA]</scope>
    <source>
        <strain evidence="7">ATCC 700847 / DSM 10411 / MH2</strain>
    </source>
</reference>
<reference evidence="7" key="2">
    <citation type="submission" date="2011-03" db="EMBL/GenBank/DDBJ databases">
        <title>The complete genome of Hippea maritima DSM 10411.</title>
        <authorList>
            <consortium name="US DOE Joint Genome Institute (JGI-PGF)"/>
            <person name="Lucas S."/>
            <person name="Copeland A."/>
            <person name="Lapidus A."/>
            <person name="Bruce D."/>
            <person name="Goodwin L."/>
            <person name="Pitluck S."/>
            <person name="Peters L."/>
            <person name="Kyrpides N."/>
            <person name="Mavromatis K."/>
            <person name="Pagani I."/>
            <person name="Ivanova N."/>
            <person name="Mikhailova N."/>
            <person name="Lu M."/>
            <person name="Detter J.C."/>
            <person name="Tapia R."/>
            <person name="Han C."/>
            <person name="Land M."/>
            <person name="Hauser L."/>
            <person name="Markowitz V."/>
            <person name="Cheng J.-F."/>
            <person name="Hugenholtz P."/>
            <person name="Woyke T."/>
            <person name="Wu D."/>
            <person name="Spring S."/>
            <person name="Schroeder M."/>
            <person name="Brambilla E."/>
            <person name="Klenk H.-P."/>
            <person name="Eisen J.A."/>
        </authorList>
    </citation>
    <scope>NUCLEOTIDE SEQUENCE [LARGE SCALE GENOMIC DNA]</scope>
    <source>
        <strain evidence="7">ATCC 700847 / DSM 10411 / MH2</strain>
    </source>
</reference>
<keyword evidence="3" id="KW-0862">Zinc</keyword>
<dbReference type="HOGENOM" id="CLU_043144_3_1_7"/>
<keyword evidence="1" id="KW-0479">Metal-binding</keyword>
<evidence type="ECO:0000256" key="3">
    <source>
        <dbReference type="ARBA" id="ARBA00022833"/>
    </source>
</evidence>
<dbReference type="SUPFAM" id="SSF57716">
    <property type="entry name" value="Glucocorticoid receptor-like (DNA-binding domain)"/>
    <property type="match status" value="1"/>
</dbReference>
<dbReference type="GO" id="GO:0008270">
    <property type="term" value="F:zinc ion binding"/>
    <property type="evidence" value="ECO:0007669"/>
    <property type="project" value="UniProtKB-KW"/>
</dbReference>
<keyword evidence="2" id="KW-0863">Zinc-finger</keyword>
<evidence type="ECO:0000256" key="4">
    <source>
        <dbReference type="PROSITE-ProRule" id="PRU00510"/>
    </source>
</evidence>
<dbReference type="OrthoDB" id="9803742at2"/>
<proteinExistence type="predicted"/>
<evidence type="ECO:0000259" key="5">
    <source>
        <dbReference type="Pfam" id="PF01258"/>
    </source>
</evidence>
<dbReference type="InterPro" id="IPR000962">
    <property type="entry name" value="Znf_DskA_TraR"/>
</dbReference>
<dbReference type="EMBL" id="CP002606">
    <property type="protein sequence ID" value="AEA34541.1"/>
    <property type="molecule type" value="Genomic_DNA"/>
</dbReference>
<name>F2LU78_HIPMA</name>
<organism evidence="6 7">
    <name type="scientific">Hippea maritima (strain ATCC 700847 / DSM 10411 / MH2)</name>
    <dbReference type="NCBI Taxonomy" id="760142"/>
    <lineage>
        <taxon>Bacteria</taxon>
        <taxon>Pseudomonadati</taxon>
        <taxon>Campylobacterota</taxon>
        <taxon>Desulfurellia</taxon>
        <taxon>Desulfurellales</taxon>
        <taxon>Hippeaceae</taxon>
        <taxon>Hippea</taxon>
    </lineage>
</organism>
<sequence length="114" mass="13142">MDVATKEELKDRLLSLKKEISARIKENLERVNTIQLSGDEGDFSSAVYSRQVIYDLIEKDRKHLIEIEESLYDIEKGTYGICKRCGKEIEIERMKAKPTAKYCIACRKLIEAGK</sequence>